<dbReference type="EMBL" id="UINC01019086">
    <property type="protein sequence ID" value="SVA80634.1"/>
    <property type="molecule type" value="Genomic_DNA"/>
</dbReference>
<name>A0A381YUJ8_9ZZZZ</name>
<sequence>MRGDCMEHFCKAVGGIVITVFVITYIMAAVFAPFGIVYLVLAN</sequence>
<keyword evidence="1" id="KW-0812">Transmembrane</keyword>
<evidence type="ECO:0000313" key="2">
    <source>
        <dbReference type="EMBL" id="SVA80634.1"/>
    </source>
</evidence>
<keyword evidence="1" id="KW-0472">Membrane</keyword>
<protein>
    <submittedName>
        <fullName evidence="2">Uncharacterized protein</fullName>
    </submittedName>
</protein>
<reference evidence="2" key="1">
    <citation type="submission" date="2018-05" db="EMBL/GenBank/DDBJ databases">
        <authorList>
            <person name="Lanie J.A."/>
            <person name="Ng W.-L."/>
            <person name="Kazmierczak K.M."/>
            <person name="Andrzejewski T.M."/>
            <person name="Davidsen T.M."/>
            <person name="Wayne K.J."/>
            <person name="Tettelin H."/>
            <person name="Glass J.I."/>
            <person name="Rusch D."/>
            <person name="Podicherti R."/>
            <person name="Tsui H.-C.T."/>
            <person name="Winkler M.E."/>
        </authorList>
    </citation>
    <scope>NUCLEOTIDE SEQUENCE</scope>
</reference>
<organism evidence="2">
    <name type="scientific">marine metagenome</name>
    <dbReference type="NCBI Taxonomy" id="408172"/>
    <lineage>
        <taxon>unclassified sequences</taxon>
        <taxon>metagenomes</taxon>
        <taxon>ecological metagenomes</taxon>
    </lineage>
</organism>
<proteinExistence type="predicted"/>
<dbReference type="AlphaFoldDB" id="A0A381YUJ8"/>
<accession>A0A381YUJ8</accession>
<keyword evidence="1" id="KW-1133">Transmembrane helix</keyword>
<evidence type="ECO:0000256" key="1">
    <source>
        <dbReference type="SAM" id="Phobius"/>
    </source>
</evidence>
<gene>
    <name evidence="2" type="ORF">METZ01_LOCUS133488</name>
</gene>
<feature type="transmembrane region" description="Helical" evidence="1">
    <location>
        <begin position="12"/>
        <end position="41"/>
    </location>
</feature>